<evidence type="ECO:0000313" key="7">
    <source>
        <dbReference type="Proteomes" id="UP000431913"/>
    </source>
</evidence>
<gene>
    <name evidence="2" type="ORF">ASJ35_16855</name>
    <name evidence="3" type="ORF">FYJ76_10920</name>
    <name evidence="4" type="ORF">GMD59_04100</name>
    <name evidence="1" type="ORF">TQ39_03780</name>
</gene>
<reference evidence="1" key="1">
    <citation type="submission" date="2015-02" db="EMBL/GenBank/DDBJ databases">
        <title>A novel member of the family Ruminococcaceae isolated from human feces.</title>
        <authorList>
            <person name="Shkoporov A.N."/>
            <person name="Chaplin A.V."/>
            <person name="Motuzova O.V."/>
            <person name="Kafarskaia L.I."/>
            <person name="Khokhlova E.V."/>
            <person name="Efimov B.A."/>
        </authorList>
    </citation>
    <scope>NUCLEOTIDE SEQUENCE [LARGE SCALE GENOMIC DNA]</scope>
    <source>
        <strain evidence="1">585-1</strain>
    </source>
</reference>
<dbReference type="GeneID" id="42855755"/>
<evidence type="ECO:0000313" key="6">
    <source>
        <dbReference type="Proteomes" id="UP000053433"/>
    </source>
</evidence>
<keyword evidence="5" id="KW-1185">Reference proteome</keyword>
<dbReference type="EMBL" id="JXXK01000003">
    <property type="protein sequence ID" value="KJF40944.1"/>
    <property type="molecule type" value="Genomic_DNA"/>
</dbReference>
<evidence type="ECO:0000313" key="2">
    <source>
        <dbReference type="EMBL" id="KUE74878.1"/>
    </source>
</evidence>
<dbReference type="EMBL" id="VUNJ01000011">
    <property type="protein sequence ID" value="MST92437.1"/>
    <property type="molecule type" value="Genomic_DNA"/>
</dbReference>
<name>A0A0D8J2H3_9FIRM</name>
<dbReference type="PATRIC" id="fig|1550024.3.peg.847"/>
<dbReference type="Proteomes" id="UP000472755">
    <property type="component" value="Unassembled WGS sequence"/>
</dbReference>
<dbReference type="Proteomes" id="UP000053433">
    <property type="component" value="Unassembled WGS sequence"/>
</dbReference>
<dbReference type="EMBL" id="LMUA01000038">
    <property type="protein sequence ID" value="KUE74878.1"/>
    <property type="molecule type" value="Genomic_DNA"/>
</dbReference>
<evidence type="ECO:0000313" key="8">
    <source>
        <dbReference type="Proteomes" id="UP000472755"/>
    </source>
</evidence>
<evidence type="ECO:0000313" key="4">
    <source>
        <dbReference type="EMBL" id="MTS26468.1"/>
    </source>
</evidence>
<evidence type="ECO:0000313" key="1">
    <source>
        <dbReference type="EMBL" id="KJF40944.1"/>
    </source>
</evidence>
<protein>
    <submittedName>
        <fullName evidence="3">WYL domain-containing protein</fullName>
    </submittedName>
</protein>
<dbReference type="RefSeq" id="WP_009321828.1">
    <property type="nucleotide sequence ID" value="NZ_CAOJUJ010000036.1"/>
</dbReference>
<accession>A0A0D8J2H3</accession>
<reference evidence="3 7" key="4">
    <citation type="submission" date="2019-08" db="EMBL/GenBank/DDBJ databases">
        <title>In-depth cultivation of the pig gut microbiome towards novel bacterial diversity and tailored functional studies.</title>
        <authorList>
            <person name="Wylensek D."/>
            <person name="Hitch T.C.A."/>
            <person name="Clavel T."/>
        </authorList>
    </citation>
    <scope>NUCLEOTIDE SEQUENCE [LARGE SCALE GENOMIC DNA]</scope>
    <source>
        <strain evidence="3 7">WCA3-601-WT-6J</strain>
    </source>
</reference>
<accession>A0A0W7TM37</accession>
<evidence type="ECO:0000313" key="5">
    <source>
        <dbReference type="Proteomes" id="UP000032483"/>
    </source>
</evidence>
<sequence>MIFSELYGAYYNTVAAVLRKAVQRPLTKEDLRTVIERCAFSESVLSIEPALTSEKWQLLRPDGTTPLLHPPTMPLTVLQKRWLKAISLDPRIRLFDFDSSGLEDVPPLFTPDDIYIFDRYADGDPFEDEVYIQIFHRILDAIKKRYPLSIDVKNRREARTHLNVMPEYLEYSEKDDKFRLVASGCRYGKTINLGRILSCKPFRGERYGRQSICAAANKRVVIELYDGRNALERVLLHFAHFEKEAQRLDEKHYRVTINYRQDDETELVIRVLSFGPFIKVTEPERFVGLIKKRLEMQKSCGLF</sequence>
<dbReference type="AlphaFoldDB" id="A0A0D8J2H3"/>
<evidence type="ECO:0000313" key="3">
    <source>
        <dbReference type="EMBL" id="MST92437.1"/>
    </source>
</evidence>
<dbReference type="Proteomes" id="UP000431913">
    <property type="component" value="Unassembled WGS sequence"/>
</dbReference>
<comment type="caution">
    <text evidence="1">The sequence shown here is derived from an EMBL/GenBank/DDBJ whole genome shotgun (WGS) entry which is preliminary data.</text>
</comment>
<dbReference type="Proteomes" id="UP000032483">
    <property type="component" value="Unassembled WGS sequence"/>
</dbReference>
<proteinExistence type="predicted"/>
<dbReference type="EMBL" id="WMZU01000004">
    <property type="protein sequence ID" value="MTS26468.1"/>
    <property type="molecule type" value="Genomic_DNA"/>
</dbReference>
<reference evidence="2 6" key="2">
    <citation type="submission" date="2015-10" db="EMBL/GenBank/DDBJ databases">
        <title>A novel member of the family Ruminococcaceae isolated from human faeces.</title>
        <authorList>
            <person name="Shkoporov A.N."/>
            <person name="Chaplin A.V."/>
            <person name="Motuzova O.V."/>
            <person name="Kafarskaia L.I."/>
            <person name="Efimov B.A."/>
        </authorList>
    </citation>
    <scope>NUCLEOTIDE SEQUENCE [LARGE SCALE GENOMIC DNA]</scope>
    <source>
        <strain evidence="2 6">668</strain>
    </source>
</reference>
<organism evidence="1 5">
    <name type="scientific">Ruthenibacterium lactatiformans</name>
    <dbReference type="NCBI Taxonomy" id="1550024"/>
    <lineage>
        <taxon>Bacteria</taxon>
        <taxon>Bacillati</taxon>
        <taxon>Bacillota</taxon>
        <taxon>Clostridia</taxon>
        <taxon>Eubacteriales</taxon>
        <taxon>Oscillospiraceae</taxon>
        <taxon>Ruthenibacterium</taxon>
    </lineage>
</organism>
<reference evidence="4 8" key="3">
    <citation type="journal article" date="2019" name="Nat. Med.">
        <title>A library of human gut bacterial isolates paired with longitudinal multiomics data enables mechanistic microbiome research.</title>
        <authorList>
            <person name="Poyet M."/>
            <person name="Groussin M."/>
            <person name="Gibbons S.M."/>
            <person name="Avila-Pacheco J."/>
            <person name="Jiang X."/>
            <person name="Kearney S.M."/>
            <person name="Perrotta A.R."/>
            <person name="Berdy B."/>
            <person name="Zhao S."/>
            <person name="Lieberman T.D."/>
            <person name="Swanson P.K."/>
            <person name="Smith M."/>
            <person name="Roesemann S."/>
            <person name="Alexander J.E."/>
            <person name="Rich S.A."/>
            <person name="Livny J."/>
            <person name="Vlamakis H."/>
            <person name="Clish C."/>
            <person name="Bullock K."/>
            <person name="Deik A."/>
            <person name="Scott J."/>
            <person name="Pierce K.A."/>
            <person name="Xavier R.J."/>
            <person name="Alm E.J."/>
        </authorList>
    </citation>
    <scope>NUCLEOTIDE SEQUENCE [LARGE SCALE GENOMIC DNA]</scope>
    <source>
        <strain evidence="4 8">BIOML-A4</strain>
    </source>
</reference>